<feature type="domain" description="Gp5/Type VI secretion system Vgr C-terminal trimerisation" evidence="3">
    <location>
        <begin position="470"/>
        <end position="573"/>
    </location>
</feature>
<reference evidence="4" key="1">
    <citation type="submission" date="2021-08" db="EMBL/GenBank/DDBJ databases">
        <authorList>
            <person name="Sakaguchi M."/>
            <person name="Kikuchi T."/>
            <person name="Urbanczyk H."/>
        </authorList>
    </citation>
    <scope>NUCLEOTIDE SEQUENCE</scope>
    <source>
        <strain evidence="4">020920N</strain>
    </source>
</reference>
<accession>A0ABY4X0J4</accession>
<feature type="domain" description="Gp5/Type VI secretion system Vgr protein OB-fold" evidence="2">
    <location>
        <begin position="386"/>
        <end position="452"/>
    </location>
</feature>
<keyword evidence="5" id="KW-1185">Reference proteome</keyword>
<protein>
    <submittedName>
        <fullName evidence="4">Type VI secretion system tip protein VgrG</fullName>
    </submittedName>
</protein>
<evidence type="ECO:0000259" key="2">
    <source>
        <dbReference type="Pfam" id="PF04717"/>
    </source>
</evidence>
<dbReference type="Gene3D" id="3.55.50.10">
    <property type="entry name" value="Baseplate protein-like domains"/>
    <property type="match status" value="1"/>
</dbReference>
<comment type="similarity">
    <text evidence="1">Belongs to the VgrG protein family.</text>
</comment>
<dbReference type="Gene3D" id="2.40.50.230">
    <property type="entry name" value="Gp5 N-terminal domain"/>
    <property type="match status" value="1"/>
</dbReference>
<dbReference type="NCBIfam" id="TIGR03361">
    <property type="entry name" value="VI_Rhs_Vgr"/>
    <property type="match status" value="1"/>
</dbReference>
<dbReference type="NCBIfam" id="TIGR01646">
    <property type="entry name" value="vgr_GE"/>
    <property type="match status" value="1"/>
</dbReference>
<dbReference type="PANTHER" id="PTHR32305:SF11">
    <property type="entry name" value="TYPE VI SECRETION SYSTEM SPIKE PROTEIN VGRG3"/>
    <property type="match status" value="1"/>
</dbReference>
<dbReference type="Pfam" id="PF04717">
    <property type="entry name" value="Phage_base_V"/>
    <property type="match status" value="1"/>
</dbReference>
<dbReference type="Proteomes" id="UP001056255">
    <property type="component" value="Chromosome II"/>
</dbReference>
<sequence length="703" mass="77944">MATESGLQFTLNVEGLPDDTFVVVDFQGDAHLSAPFCFDIKLASRHEAVSENDTVDRNVTLVIWQDGELKQRFHGIVRRFSRGDTGFHHTRYALEMVPSLARLSLRQNSRIFQQQSAPEIMSILLQEMGIDDYAFSLSGSPQTREYCVQYRETDLEFLERIAAEEGIFYCFLHAKDKHTVLFSDDTQTLSASGLALPYNVNVGGISKENFVKGWQSSAQARPSSAQLKDYSFKKPAYGFLHEHAGTEMAFQRGTYEHYDYPGRYKSDAAGKPFTQYRLEHLRSDAITATAQSNVPQVQPGMLFDLVDHPDDATNRDWVVVSTQYEGTQPQALEEAGGEGMTTFHNTFSVIPAHRPWRPTPQPKPCVHGPQIAIVTGPDGEEIFCDEHGRVKVQFPWDRYGNSDDASSCWVRVSQGWAGGQYGMMAIPRIGHEVIVSFLEGDPDQPIVTGRTYHATNVPPYPLPANKTRTVLRTETHQGEGFNELRFEDQAGQEEIYVHAQKDMNLLVENDRKDNIKHDLHLDVENERFQHIKADDHLTVDGNTMTHVKSDKTIVTDSSLHIKAGAALLNEAGSEIHLKSGHKSVLEAYTEVTLKVGGNFVKIDPSGVHIVGSVININSGGSAGSGSGFGGVMPILPGGVEAEKTPEETEPVLFSATQYAANPKLISPDAFAYLSISDRPLAKMCQKRPDGSCPRSDCPCLRRS</sequence>
<dbReference type="InterPro" id="IPR017847">
    <property type="entry name" value="T6SS_RhsGE_Vgr_subset"/>
</dbReference>
<dbReference type="InterPro" id="IPR037026">
    <property type="entry name" value="Vgr_OB-fold_dom_sf"/>
</dbReference>
<organism evidence="4 5">
    <name type="scientific">Grimontia kaedaensis</name>
    <dbReference type="NCBI Taxonomy" id="2872157"/>
    <lineage>
        <taxon>Bacteria</taxon>
        <taxon>Pseudomonadati</taxon>
        <taxon>Pseudomonadota</taxon>
        <taxon>Gammaproteobacteria</taxon>
        <taxon>Vibrionales</taxon>
        <taxon>Vibrionaceae</taxon>
        <taxon>Grimontia</taxon>
    </lineage>
</organism>
<dbReference type="Gene3D" id="4.10.220.110">
    <property type="match status" value="1"/>
</dbReference>
<dbReference type="InterPro" id="IPR006533">
    <property type="entry name" value="T6SS_Vgr_RhsGE"/>
</dbReference>
<dbReference type="Pfam" id="PF22178">
    <property type="entry name" value="Gp5_trimer_C"/>
    <property type="match status" value="1"/>
</dbReference>
<dbReference type="Pfam" id="PF05954">
    <property type="entry name" value="Phage_GPD"/>
    <property type="match status" value="1"/>
</dbReference>
<dbReference type="SUPFAM" id="SSF69279">
    <property type="entry name" value="Phage tail proteins"/>
    <property type="match status" value="2"/>
</dbReference>
<evidence type="ECO:0000313" key="4">
    <source>
        <dbReference type="EMBL" id="USH04770.1"/>
    </source>
</evidence>
<dbReference type="InterPro" id="IPR006531">
    <property type="entry name" value="Gp5/Vgr_OB"/>
</dbReference>
<evidence type="ECO:0000313" key="5">
    <source>
        <dbReference type="Proteomes" id="UP001056255"/>
    </source>
</evidence>
<gene>
    <name evidence="4" type="primary">vgrG</name>
    <name evidence="4" type="ORF">K6Q96_23985</name>
</gene>
<dbReference type="PANTHER" id="PTHR32305">
    <property type="match status" value="1"/>
</dbReference>
<evidence type="ECO:0000256" key="1">
    <source>
        <dbReference type="ARBA" id="ARBA00005558"/>
    </source>
</evidence>
<dbReference type="SUPFAM" id="SSF69349">
    <property type="entry name" value="Phage fibre proteins"/>
    <property type="match status" value="1"/>
</dbReference>
<proteinExistence type="inferred from homology"/>
<dbReference type="Gene3D" id="2.30.110.50">
    <property type="match status" value="1"/>
</dbReference>
<dbReference type="RefSeq" id="WP_251880912.1">
    <property type="nucleotide sequence ID" value="NZ_CP082276.1"/>
</dbReference>
<dbReference type="EMBL" id="CP082276">
    <property type="protein sequence ID" value="USH04770.1"/>
    <property type="molecule type" value="Genomic_DNA"/>
</dbReference>
<name>A0ABY4X0J4_9GAMM</name>
<dbReference type="InterPro" id="IPR050708">
    <property type="entry name" value="T6SS_VgrG/RHS"/>
</dbReference>
<dbReference type="SUPFAM" id="SSF69255">
    <property type="entry name" value="gp5 N-terminal domain-like"/>
    <property type="match status" value="1"/>
</dbReference>
<dbReference type="InterPro" id="IPR054030">
    <property type="entry name" value="Gp5_Vgr_C"/>
</dbReference>
<evidence type="ECO:0000259" key="3">
    <source>
        <dbReference type="Pfam" id="PF22178"/>
    </source>
</evidence>